<sequence length="87" mass="9558">MGQSFNNSKSESISQDLSLAISNSTIEDPSTVTMVLLGCTRCLMYIMSSKLDLKCPKCNNTTLLDIFNLTNQVSRGNFVDMSPDVTK</sequence>
<evidence type="ECO:0000313" key="2">
    <source>
        <dbReference type="EnsemblPlants" id="MELO3C035602.2.1"/>
    </source>
</evidence>
<reference evidence="2" key="1">
    <citation type="submission" date="2023-03" db="UniProtKB">
        <authorList>
            <consortium name="EnsemblPlants"/>
        </authorList>
    </citation>
    <scope>IDENTIFICATION</scope>
</reference>
<organism evidence="2">
    <name type="scientific">Cucumis melo</name>
    <name type="common">Muskmelon</name>
    <dbReference type="NCBI Taxonomy" id="3656"/>
    <lineage>
        <taxon>Eukaryota</taxon>
        <taxon>Viridiplantae</taxon>
        <taxon>Streptophyta</taxon>
        <taxon>Embryophyta</taxon>
        <taxon>Tracheophyta</taxon>
        <taxon>Spermatophyta</taxon>
        <taxon>Magnoliopsida</taxon>
        <taxon>eudicotyledons</taxon>
        <taxon>Gunneridae</taxon>
        <taxon>Pentapetalae</taxon>
        <taxon>rosids</taxon>
        <taxon>fabids</taxon>
        <taxon>Cucurbitales</taxon>
        <taxon>Cucurbitaceae</taxon>
        <taxon>Benincaseae</taxon>
        <taxon>Cucumis</taxon>
    </lineage>
</organism>
<dbReference type="InterPro" id="IPR056440">
    <property type="entry name" value="Zn-ribbon_GIR1"/>
</dbReference>
<dbReference type="PANTHER" id="PTHR33177">
    <property type="entry name" value="PUTATIVE-RELATED"/>
    <property type="match status" value="1"/>
</dbReference>
<dbReference type="PANTHER" id="PTHR33177:SF74">
    <property type="entry name" value="PROTEIN GL2-INTERACTING REPRESSOR 1"/>
    <property type="match status" value="1"/>
</dbReference>
<dbReference type="Gramene" id="MELO3C035602.2.1">
    <property type="protein sequence ID" value="MELO3C035602.2.1"/>
    <property type="gene ID" value="MELO3C035602.2"/>
</dbReference>
<dbReference type="EnsemblPlants" id="MELO3C035602.2.1">
    <property type="protein sequence ID" value="MELO3C035602.2.1"/>
    <property type="gene ID" value="MELO3C035602.2"/>
</dbReference>
<feature type="domain" description="GIR1-like zinc ribbon" evidence="1">
    <location>
        <begin position="33"/>
        <end position="66"/>
    </location>
</feature>
<dbReference type="AlphaFoldDB" id="A0A9I9EM26"/>
<dbReference type="InterPro" id="IPR055281">
    <property type="entry name" value="GIR1-2/SIED1"/>
</dbReference>
<proteinExistence type="predicted"/>
<evidence type="ECO:0000259" key="1">
    <source>
        <dbReference type="Pfam" id="PF24747"/>
    </source>
</evidence>
<name>A0A9I9EM26_CUCME</name>
<dbReference type="Pfam" id="PF24747">
    <property type="entry name" value="Zn-ribbon_GIR1"/>
    <property type="match status" value="1"/>
</dbReference>
<accession>A0A9I9EM26</accession>
<protein>
    <recommendedName>
        <fullName evidence="1">GIR1-like zinc ribbon domain-containing protein</fullName>
    </recommendedName>
</protein>